<organism evidence="2 3">
    <name type="scientific">Marinospirillum insulare</name>
    <dbReference type="NCBI Taxonomy" id="217169"/>
    <lineage>
        <taxon>Bacteria</taxon>
        <taxon>Pseudomonadati</taxon>
        <taxon>Pseudomonadota</taxon>
        <taxon>Gammaproteobacteria</taxon>
        <taxon>Oceanospirillales</taxon>
        <taxon>Oceanospirillaceae</taxon>
        <taxon>Marinospirillum</taxon>
    </lineage>
</organism>
<dbReference type="Pfam" id="PF00717">
    <property type="entry name" value="Peptidase_S24"/>
    <property type="match status" value="1"/>
</dbReference>
<feature type="domain" description="Peptidase S24/S26A/S26B/S26C" evidence="1">
    <location>
        <begin position="6"/>
        <end position="100"/>
    </location>
</feature>
<dbReference type="InterPro" id="IPR015927">
    <property type="entry name" value="Peptidase_S24_S26A/B/C"/>
</dbReference>
<dbReference type="PANTHER" id="PTHR33516">
    <property type="entry name" value="LEXA REPRESSOR"/>
    <property type="match status" value="1"/>
</dbReference>
<proteinExistence type="predicted"/>
<reference evidence="3" key="1">
    <citation type="journal article" date="2019" name="Int. J. Syst. Evol. Microbiol.">
        <title>The Global Catalogue of Microorganisms (GCM) 10K type strain sequencing project: providing services to taxonomists for standard genome sequencing and annotation.</title>
        <authorList>
            <consortium name="The Broad Institute Genomics Platform"/>
            <consortium name="The Broad Institute Genome Sequencing Center for Infectious Disease"/>
            <person name="Wu L."/>
            <person name="Ma J."/>
        </authorList>
    </citation>
    <scope>NUCLEOTIDE SEQUENCE [LARGE SCALE GENOMIC DNA]</scope>
    <source>
        <strain evidence="3">NBRC 100033</strain>
    </source>
</reference>
<dbReference type="InterPro" id="IPR050077">
    <property type="entry name" value="LexA_repressor"/>
</dbReference>
<dbReference type="RefSeq" id="WP_051610405.1">
    <property type="nucleotide sequence ID" value="NZ_BSOR01000017.1"/>
</dbReference>
<accession>A0ABQ5ZXD9</accession>
<name>A0ABQ5ZXD9_9GAMM</name>
<dbReference type="Gene3D" id="2.10.109.10">
    <property type="entry name" value="Umud Fragment, subunit A"/>
    <property type="match status" value="1"/>
</dbReference>
<evidence type="ECO:0000313" key="3">
    <source>
        <dbReference type="Proteomes" id="UP001156682"/>
    </source>
</evidence>
<dbReference type="PANTHER" id="PTHR33516:SF2">
    <property type="entry name" value="LEXA REPRESSOR-RELATED"/>
    <property type="match status" value="1"/>
</dbReference>
<keyword evidence="3" id="KW-1185">Reference proteome</keyword>
<protein>
    <recommendedName>
        <fullName evidence="1">Peptidase S24/S26A/S26B/S26C domain-containing protein</fullName>
    </recommendedName>
</protein>
<dbReference type="InterPro" id="IPR039418">
    <property type="entry name" value="LexA-like"/>
</dbReference>
<dbReference type="CDD" id="cd06529">
    <property type="entry name" value="S24_LexA-like"/>
    <property type="match status" value="1"/>
</dbReference>
<sequence>MLMPPNNPAHLHALTVVGQSMYSPTGSQSFNDGDLLYIDPQKQAVNGSLVIAKLTEADGEVFRQLAITRDGKRYLKALNPLWPEPITPMNPSASIGGVVVYKVSGVA</sequence>
<comment type="caution">
    <text evidence="2">The sequence shown here is derived from an EMBL/GenBank/DDBJ whole genome shotgun (WGS) entry which is preliminary data.</text>
</comment>
<dbReference type="InterPro" id="IPR036286">
    <property type="entry name" value="LexA/Signal_pep-like_sf"/>
</dbReference>
<evidence type="ECO:0000259" key="1">
    <source>
        <dbReference type="Pfam" id="PF00717"/>
    </source>
</evidence>
<dbReference type="SUPFAM" id="SSF51306">
    <property type="entry name" value="LexA/Signal peptidase"/>
    <property type="match status" value="1"/>
</dbReference>
<evidence type="ECO:0000313" key="2">
    <source>
        <dbReference type="EMBL" id="GLR63748.1"/>
    </source>
</evidence>
<gene>
    <name evidence="2" type="ORF">GCM10007878_11830</name>
</gene>
<dbReference type="EMBL" id="BSOR01000017">
    <property type="protein sequence ID" value="GLR63748.1"/>
    <property type="molecule type" value="Genomic_DNA"/>
</dbReference>
<dbReference type="Proteomes" id="UP001156682">
    <property type="component" value="Unassembled WGS sequence"/>
</dbReference>